<evidence type="ECO:0000313" key="18">
    <source>
        <dbReference type="Proteomes" id="UP000887565"/>
    </source>
</evidence>
<keyword evidence="11 16" id="KW-1133">Transmembrane helix</keyword>
<keyword evidence="7" id="KW-0479">Metal-binding</keyword>
<dbReference type="SMART" id="SM00044">
    <property type="entry name" value="CYCc"/>
    <property type="match status" value="1"/>
</dbReference>
<evidence type="ECO:0000256" key="4">
    <source>
        <dbReference type="ARBA" id="ARBA00004141"/>
    </source>
</evidence>
<dbReference type="GO" id="GO:0005524">
    <property type="term" value="F:ATP binding"/>
    <property type="evidence" value="ECO:0007669"/>
    <property type="project" value="UniProtKB-KW"/>
</dbReference>
<dbReference type="PROSITE" id="PS50125">
    <property type="entry name" value="GUANYLATE_CYCLASE_2"/>
    <property type="match status" value="1"/>
</dbReference>
<keyword evidence="10" id="KW-0460">Magnesium</keyword>
<dbReference type="InterPro" id="IPR001054">
    <property type="entry name" value="A/G_cyclase"/>
</dbReference>
<keyword evidence="14 15" id="KW-0456">Lyase</keyword>
<name>A0A915IDR6_ROMCU</name>
<dbReference type="CDD" id="cd07302">
    <property type="entry name" value="CHD"/>
    <property type="match status" value="1"/>
</dbReference>
<dbReference type="GO" id="GO:0035556">
    <property type="term" value="P:intracellular signal transduction"/>
    <property type="evidence" value="ECO:0007669"/>
    <property type="project" value="InterPro"/>
</dbReference>
<dbReference type="PANTHER" id="PTHR45627">
    <property type="entry name" value="ADENYLATE CYCLASE TYPE 1"/>
    <property type="match status" value="1"/>
</dbReference>
<dbReference type="FunFam" id="3.30.70.1230:FF:000014">
    <property type="entry name" value="adenylate cyclase type 9"/>
    <property type="match status" value="1"/>
</dbReference>
<dbReference type="Gene3D" id="3.30.70.1230">
    <property type="entry name" value="Nucleotide cyclase"/>
    <property type="match status" value="1"/>
</dbReference>
<comment type="catalytic activity">
    <reaction evidence="2">
        <text>ATP = 3',5'-cyclic AMP + diphosphate</text>
        <dbReference type="Rhea" id="RHEA:15389"/>
        <dbReference type="ChEBI" id="CHEBI:30616"/>
        <dbReference type="ChEBI" id="CHEBI:33019"/>
        <dbReference type="ChEBI" id="CHEBI:58165"/>
        <dbReference type="EC" id="4.6.1.1"/>
    </reaction>
</comment>
<dbReference type="GO" id="GO:0007189">
    <property type="term" value="P:adenylate cyclase-activating G protein-coupled receptor signaling pathway"/>
    <property type="evidence" value="ECO:0007669"/>
    <property type="project" value="TreeGrafter"/>
</dbReference>
<evidence type="ECO:0000313" key="19">
    <source>
        <dbReference type="WBParaSite" id="nRc.2.0.1.t11938-RA"/>
    </source>
</evidence>
<dbReference type="GO" id="GO:0004016">
    <property type="term" value="F:adenylate cyclase activity"/>
    <property type="evidence" value="ECO:0007669"/>
    <property type="project" value="UniProtKB-EC"/>
</dbReference>
<protein>
    <recommendedName>
        <fullName evidence="5">adenylate cyclase</fullName>
        <ecNumber evidence="5">4.6.1.1</ecNumber>
    </recommendedName>
</protein>
<dbReference type="SUPFAM" id="SSF55073">
    <property type="entry name" value="Nucleotide cyclase"/>
    <property type="match status" value="1"/>
</dbReference>
<evidence type="ECO:0000256" key="13">
    <source>
        <dbReference type="ARBA" id="ARBA00023136"/>
    </source>
</evidence>
<evidence type="ECO:0000256" key="14">
    <source>
        <dbReference type="ARBA" id="ARBA00023239"/>
    </source>
</evidence>
<keyword evidence="9" id="KW-0067">ATP-binding</keyword>
<dbReference type="GO" id="GO:0005886">
    <property type="term" value="C:plasma membrane"/>
    <property type="evidence" value="ECO:0007669"/>
    <property type="project" value="TreeGrafter"/>
</dbReference>
<evidence type="ECO:0000256" key="10">
    <source>
        <dbReference type="ARBA" id="ARBA00022842"/>
    </source>
</evidence>
<keyword evidence="13 16" id="KW-0472">Membrane</keyword>
<feature type="domain" description="Guanylate cyclase" evidence="17">
    <location>
        <begin position="336"/>
        <end position="463"/>
    </location>
</feature>
<dbReference type="Proteomes" id="UP000887565">
    <property type="component" value="Unplaced"/>
</dbReference>
<reference evidence="19" key="1">
    <citation type="submission" date="2022-11" db="UniProtKB">
        <authorList>
            <consortium name="WormBaseParasite"/>
        </authorList>
    </citation>
    <scope>IDENTIFICATION</scope>
</reference>
<comment type="similarity">
    <text evidence="15">Belongs to the adenylyl cyclase class-4/guanylyl cyclase family.</text>
</comment>
<evidence type="ECO:0000256" key="8">
    <source>
        <dbReference type="ARBA" id="ARBA00022741"/>
    </source>
</evidence>
<dbReference type="GO" id="GO:0046872">
    <property type="term" value="F:metal ion binding"/>
    <property type="evidence" value="ECO:0007669"/>
    <property type="project" value="UniProtKB-KW"/>
</dbReference>
<sequence>MVTSAADDERQRRVYGSHDCGDYSSAALIMGTTGNRRGSGSGDPTFSFLTGNVAAGYKRGQRPSMVLFERSSKQWWNLRFASRSLEKLYLKLYAYPQIKRSFRFALFYTIFTIICWATFHLVVSDFTPTFSYHLSAWVLICILVLMLYFTCHDRLYQRFYYSAGFVVTFLIILVGLLFFCVQNPLISPLATFVTSLQTILLLYLALPNPLYVAVGCGLAYSVLFEILTSQTLPYEYSGVKFSLHLCFHLLGVHLYVLGQVRDRKSFIKLGQSLLVRQDLEKEKRFIDNMIESVMPKKVAEELLKGTIELRRPSSQGAPSRGSIFRPFTMNLMTNVSILFADIAGFTKMSSNKSADELVDLLNDLFGRFDKLCAITGCEKISTLGDCYYCVSGCPEPRADHAKCCVEMGLAMCVAIKEFDIDRCQEVNMRVGIHTGTVMCGIVGTRRFKFDVFSNDVNLANTMESTGRAGRVHVSHYTKSFLDDDYEFEEVEPYNETGFTKISLSDCIHPNSLTRFREPYFLDFTKLFLAIFNSLTKSRQTSRMKTYLVVQPLHHRLMASASAETPRTPTTLTATIRSDVVDSLAFHSSSVGANLASSINYNNQQQQQQQQQAAAVTGSLTQNRKPFSGTMSGGAVTNAAAKFEENLRHIDSSEIDLDNNGPGTAAKFSKFMPICIAPLLVCKG</sequence>
<evidence type="ECO:0000256" key="5">
    <source>
        <dbReference type="ARBA" id="ARBA00012201"/>
    </source>
</evidence>
<evidence type="ECO:0000256" key="7">
    <source>
        <dbReference type="ARBA" id="ARBA00022723"/>
    </source>
</evidence>
<accession>A0A915IDR6</accession>
<dbReference type="OMA" id="IQIRERM"/>
<dbReference type="InterPro" id="IPR029787">
    <property type="entry name" value="Nucleotide_cyclase"/>
</dbReference>
<comment type="subcellular location">
    <subcellularLocation>
        <location evidence="4">Membrane</location>
        <topology evidence="4">Multi-pass membrane protein</topology>
    </subcellularLocation>
</comment>
<comment type="catalytic activity">
    <reaction evidence="1">
        <text>GTP = 3',5'-cyclic GMP + diphosphate</text>
        <dbReference type="Rhea" id="RHEA:13665"/>
        <dbReference type="ChEBI" id="CHEBI:33019"/>
        <dbReference type="ChEBI" id="CHEBI:37565"/>
        <dbReference type="ChEBI" id="CHEBI:57746"/>
        <dbReference type="EC" id="4.6.1.2"/>
    </reaction>
</comment>
<keyword evidence="18" id="KW-1185">Reference proteome</keyword>
<evidence type="ECO:0000256" key="15">
    <source>
        <dbReference type="RuleBase" id="RU000405"/>
    </source>
</evidence>
<dbReference type="PANTHER" id="PTHR45627:SF8">
    <property type="entry name" value="ADENYLATE CYCLASE TYPE 9"/>
    <property type="match status" value="1"/>
</dbReference>
<feature type="transmembrane region" description="Helical" evidence="16">
    <location>
        <begin position="241"/>
        <end position="258"/>
    </location>
</feature>
<evidence type="ECO:0000256" key="2">
    <source>
        <dbReference type="ARBA" id="ARBA00001593"/>
    </source>
</evidence>
<feature type="transmembrane region" description="Helical" evidence="16">
    <location>
        <begin position="159"/>
        <end position="179"/>
    </location>
</feature>
<dbReference type="PROSITE" id="PS00452">
    <property type="entry name" value="GUANYLATE_CYCLASE_1"/>
    <property type="match status" value="1"/>
</dbReference>
<evidence type="ECO:0000256" key="11">
    <source>
        <dbReference type="ARBA" id="ARBA00022989"/>
    </source>
</evidence>
<keyword evidence="12" id="KW-0115">cAMP biosynthesis</keyword>
<comment type="cofactor">
    <cofactor evidence="3">
        <name>Mg(2+)</name>
        <dbReference type="ChEBI" id="CHEBI:18420"/>
    </cofactor>
</comment>
<dbReference type="GO" id="GO:0004383">
    <property type="term" value="F:guanylate cyclase activity"/>
    <property type="evidence" value="ECO:0007669"/>
    <property type="project" value="UniProtKB-EC"/>
</dbReference>
<evidence type="ECO:0000256" key="16">
    <source>
        <dbReference type="SAM" id="Phobius"/>
    </source>
</evidence>
<dbReference type="InterPro" id="IPR018297">
    <property type="entry name" value="A/G_cyclase_CS"/>
</dbReference>
<feature type="transmembrane region" description="Helical" evidence="16">
    <location>
        <begin position="210"/>
        <end position="229"/>
    </location>
</feature>
<evidence type="ECO:0000256" key="1">
    <source>
        <dbReference type="ARBA" id="ARBA00001436"/>
    </source>
</evidence>
<proteinExistence type="inferred from homology"/>
<dbReference type="WBParaSite" id="nRc.2.0.1.t11938-RA">
    <property type="protein sequence ID" value="nRc.2.0.1.t11938-RA"/>
    <property type="gene ID" value="nRc.2.0.1.g11938"/>
</dbReference>
<dbReference type="EC" id="4.6.1.1" evidence="5"/>
<feature type="transmembrane region" description="Helical" evidence="16">
    <location>
        <begin position="105"/>
        <end position="124"/>
    </location>
</feature>
<keyword evidence="6 16" id="KW-0812">Transmembrane</keyword>
<feature type="transmembrane region" description="Helical" evidence="16">
    <location>
        <begin position="130"/>
        <end position="150"/>
    </location>
</feature>
<evidence type="ECO:0000259" key="17">
    <source>
        <dbReference type="PROSITE" id="PS50125"/>
    </source>
</evidence>
<organism evidence="18 19">
    <name type="scientific">Romanomermis culicivorax</name>
    <name type="common">Nematode worm</name>
    <dbReference type="NCBI Taxonomy" id="13658"/>
    <lineage>
        <taxon>Eukaryota</taxon>
        <taxon>Metazoa</taxon>
        <taxon>Ecdysozoa</taxon>
        <taxon>Nematoda</taxon>
        <taxon>Enoplea</taxon>
        <taxon>Dorylaimia</taxon>
        <taxon>Mermithida</taxon>
        <taxon>Mermithoidea</taxon>
        <taxon>Mermithidae</taxon>
        <taxon>Romanomermis</taxon>
    </lineage>
</organism>
<evidence type="ECO:0000256" key="9">
    <source>
        <dbReference type="ARBA" id="ARBA00022840"/>
    </source>
</evidence>
<keyword evidence="8" id="KW-0547">Nucleotide-binding</keyword>
<evidence type="ECO:0000256" key="6">
    <source>
        <dbReference type="ARBA" id="ARBA00022692"/>
    </source>
</evidence>
<dbReference type="AlphaFoldDB" id="A0A915IDR6"/>
<evidence type="ECO:0000256" key="3">
    <source>
        <dbReference type="ARBA" id="ARBA00001946"/>
    </source>
</evidence>
<evidence type="ECO:0000256" key="12">
    <source>
        <dbReference type="ARBA" id="ARBA00022998"/>
    </source>
</evidence>
<dbReference type="GO" id="GO:0006171">
    <property type="term" value="P:cAMP biosynthetic process"/>
    <property type="evidence" value="ECO:0007669"/>
    <property type="project" value="UniProtKB-KW"/>
</dbReference>
<dbReference type="Pfam" id="PF00211">
    <property type="entry name" value="Guanylate_cyc"/>
    <property type="match status" value="1"/>
</dbReference>